<dbReference type="Proteomes" id="UP000198309">
    <property type="component" value="Unassembled WGS sequence"/>
</dbReference>
<reference evidence="3 4" key="2">
    <citation type="submission" date="2017-06" db="EMBL/GenBank/DDBJ databases">
        <authorList>
            <person name="Varghese N."/>
            <person name="Submissions S."/>
        </authorList>
    </citation>
    <scope>NUCLEOTIDE SEQUENCE [LARGE SCALE GENOMIC DNA]</scope>
    <source>
        <strain evidence="3 4">RLD-1</strain>
    </source>
</reference>
<dbReference type="EMBL" id="FZPC01000017">
    <property type="protein sequence ID" value="SNT20672.1"/>
    <property type="molecule type" value="Genomic_DNA"/>
</dbReference>
<accession>A0A239KSF6</accession>
<dbReference type="AlphaFoldDB" id="A0A239KSF6"/>
<dbReference type="EMBL" id="FNEC01000044">
    <property type="protein sequence ID" value="SDK61545.1"/>
    <property type="molecule type" value="Genomic_DNA"/>
</dbReference>
<dbReference type="Proteomes" id="UP000199693">
    <property type="component" value="Unassembled WGS sequence"/>
</dbReference>
<organism evidence="2 5">
    <name type="scientific">Pseudomonas delhiensis</name>
    <dbReference type="NCBI Taxonomy" id="366289"/>
    <lineage>
        <taxon>Bacteria</taxon>
        <taxon>Pseudomonadati</taxon>
        <taxon>Pseudomonadota</taxon>
        <taxon>Gammaproteobacteria</taxon>
        <taxon>Pseudomonadales</taxon>
        <taxon>Pseudomonadaceae</taxon>
        <taxon>Pseudomonas</taxon>
    </lineage>
</organism>
<name>A0A239KSF6_9PSED</name>
<keyword evidence="1" id="KW-0175">Coiled coil</keyword>
<protein>
    <recommendedName>
        <fullName evidence="6">Cell division protein ZapB</fullName>
    </recommendedName>
</protein>
<proteinExistence type="predicted"/>
<feature type="coiled-coil region" evidence="1">
    <location>
        <begin position="2"/>
        <end position="54"/>
    </location>
</feature>
<evidence type="ECO:0000256" key="1">
    <source>
        <dbReference type="SAM" id="Coils"/>
    </source>
</evidence>
<evidence type="ECO:0000313" key="3">
    <source>
        <dbReference type="EMBL" id="SNT20672.1"/>
    </source>
</evidence>
<evidence type="ECO:0000313" key="4">
    <source>
        <dbReference type="Proteomes" id="UP000198309"/>
    </source>
</evidence>
<keyword evidence="4" id="KW-1185">Reference proteome</keyword>
<gene>
    <name evidence="2" type="ORF">SAMN05216189_104422</name>
    <name evidence="3" type="ORF">SAMN06295949_11722</name>
</gene>
<reference evidence="2 5" key="1">
    <citation type="submission" date="2016-10" db="EMBL/GenBank/DDBJ databases">
        <authorList>
            <person name="de Groot N.N."/>
        </authorList>
    </citation>
    <scope>NUCLEOTIDE SEQUENCE [LARGE SCALE GENOMIC DNA]</scope>
    <source>
        <strain evidence="2 5">CCM 7361</strain>
    </source>
</reference>
<evidence type="ECO:0000313" key="2">
    <source>
        <dbReference type="EMBL" id="SDK61545.1"/>
    </source>
</evidence>
<sequence length="76" mass="8473">MLDSTIEQLEQLVAELLQQNKQLADDNAQLRDSLGKAGEDNDALQLQLMEQEEKHNATAVRLQALVRRVSDSRASA</sequence>
<evidence type="ECO:0008006" key="6">
    <source>
        <dbReference type="Google" id="ProtNLM"/>
    </source>
</evidence>
<evidence type="ECO:0000313" key="5">
    <source>
        <dbReference type="Proteomes" id="UP000199693"/>
    </source>
</evidence>
<dbReference type="RefSeq" id="WP_089392487.1">
    <property type="nucleotide sequence ID" value="NZ_FNEC01000044.1"/>
</dbReference>